<dbReference type="Proteomes" id="UP001364617">
    <property type="component" value="Unassembled WGS sequence"/>
</dbReference>
<protein>
    <recommendedName>
        <fullName evidence="1">RNase H type-1 domain-containing protein</fullName>
    </recommendedName>
</protein>
<accession>A0AAN9D8A2</accession>
<sequence length="161" mass="18251">MVQGTAQYAELMAAFQALTALQKMGILQAILVTDSSYVATGINDNLHIWKENGYNKSKEIKRPTTSKDQPADSCQVGDFVWIRRRNLWTSWRRRVKLRLSQCSQNRLRPTAHALGRRIPNERLAHSRSVWSARFPVLAFAMNVKGREGAVRLCVRTRGGGL</sequence>
<dbReference type="Gene3D" id="3.30.420.10">
    <property type="entry name" value="Ribonuclease H-like superfamily/Ribonuclease H"/>
    <property type="match status" value="1"/>
</dbReference>
<feature type="domain" description="RNase H type-1" evidence="1">
    <location>
        <begin position="1"/>
        <end position="104"/>
    </location>
</feature>
<dbReference type="InterPro" id="IPR036397">
    <property type="entry name" value="RNaseH_sf"/>
</dbReference>
<dbReference type="GO" id="GO:0003676">
    <property type="term" value="F:nucleic acid binding"/>
    <property type="evidence" value="ECO:0007669"/>
    <property type="project" value="InterPro"/>
</dbReference>
<evidence type="ECO:0000313" key="3">
    <source>
        <dbReference type="Proteomes" id="UP001364617"/>
    </source>
</evidence>
<name>A0AAN9D8A2_9TELE</name>
<dbReference type="InterPro" id="IPR012337">
    <property type="entry name" value="RNaseH-like_sf"/>
</dbReference>
<dbReference type="GO" id="GO:0004523">
    <property type="term" value="F:RNA-DNA hybrid ribonuclease activity"/>
    <property type="evidence" value="ECO:0007669"/>
    <property type="project" value="InterPro"/>
</dbReference>
<dbReference type="EMBL" id="JAYKXH010000006">
    <property type="protein sequence ID" value="KAK7166302.1"/>
    <property type="molecule type" value="Genomic_DNA"/>
</dbReference>
<dbReference type="AlphaFoldDB" id="A0AAN9D8A2"/>
<keyword evidence="3" id="KW-1185">Reference proteome</keyword>
<dbReference type="Pfam" id="PF00075">
    <property type="entry name" value="RNase_H"/>
    <property type="match status" value="1"/>
</dbReference>
<dbReference type="PROSITE" id="PS50879">
    <property type="entry name" value="RNASE_H_1"/>
    <property type="match status" value="1"/>
</dbReference>
<dbReference type="SUPFAM" id="SSF53098">
    <property type="entry name" value="Ribonuclease H-like"/>
    <property type="match status" value="1"/>
</dbReference>
<gene>
    <name evidence="2" type="ORF">R3I93_006162</name>
</gene>
<evidence type="ECO:0000313" key="2">
    <source>
        <dbReference type="EMBL" id="KAK7166302.1"/>
    </source>
</evidence>
<reference evidence="2 3" key="1">
    <citation type="submission" date="2024-02" db="EMBL/GenBank/DDBJ databases">
        <title>Chromosome-level genome assembly of the Eurasian Minnow (Phoxinus phoxinus).</title>
        <authorList>
            <person name="Oriowo T.O."/>
            <person name="Martin S."/>
            <person name="Stange M."/>
            <person name="Chrysostomakis Y."/>
            <person name="Brown T."/>
            <person name="Winkler S."/>
            <person name="Kukowka S."/>
            <person name="Myers E.W."/>
            <person name="Bohne A."/>
        </authorList>
    </citation>
    <scope>NUCLEOTIDE SEQUENCE [LARGE SCALE GENOMIC DNA]</scope>
    <source>
        <strain evidence="2">ZFMK-TIS-60720</strain>
        <tissue evidence="2">Whole Organism</tissue>
    </source>
</reference>
<dbReference type="InterPro" id="IPR002156">
    <property type="entry name" value="RNaseH_domain"/>
</dbReference>
<organism evidence="2 3">
    <name type="scientific">Phoxinus phoxinus</name>
    <name type="common">Eurasian minnow</name>
    <dbReference type="NCBI Taxonomy" id="58324"/>
    <lineage>
        <taxon>Eukaryota</taxon>
        <taxon>Metazoa</taxon>
        <taxon>Chordata</taxon>
        <taxon>Craniata</taxon>
        <taxon>Vertebrata</taxon>
        <taxon>Euteleostomi</taxon>
        <taxon>Actinopterygii</taxon>
        <taxon>Neopterygii</taxon>
        <taxon>Teleostei</taxon>
        <taxon>Ostariophysi</taxon>
        <taxon>Cypriniformes</taxon>
        <taxon>Leuciscidae</taxon>
        <taxon>Phoxininae</taxon>
        <taxon>Phoxinus</taxon>
    </lineage>
</organism>
<evidence type="ECO:0000259" key="1">
    <source>
        <dbReference type="PROSITE" id="PS50879"/>
    </source>
</evidence>
<comment type="caution">
    <text evidence="2">The sequence shown here is derived from an EMBL/GenBank/DDBJ whole genome shotgun (WGS) entry which is preliminary data.</text>
</comment>
<proteinExistence type="predicted"/>